<accession>A0A8J6N4R9</accession>
<keyword evidence="5" id="KW-0472">Membrane</keyword>
<dbReference type="EMBL" id="JACNLL010000089">
    <property type="protein sequence ID" value="MBC8200259.1"/>
    <property type="molecule type" value="Genomic_DNA"/>
</dbReference>
<dbReference type="Gene3D" id="3.30.479.30">
    <property type="entry name" value="Band 7 domain"/>
    <property type="match status" value="1"/>
</dbReference>
<dbReference type="InterPro" id="IPR001107">
    <property type="entry name" value="Band_7"/>
</dbReference>
<dbReference type="GO" id="GO:0008233">
    <property type="term" value="F:peptidase activity"/>
    <property type="evidence" value="ECO:0007669"/>
    <property type="project" value="UniProtKB-KW"/>
</dbReference>
<dbReference type="PANTHER" id="PTHR42911">
    <property type="entry name" value="MODULATOR OF FTSH PROTEASE HFLC"/>
    <property type="match status" value="1"/>
</dbReference>
<evidence type="ECO:0000313" key="10">
    <source>
        <dbReference type="EMBL" id="MBC8200259.1"/>
    </source>
</evidence>
<sequence length="316" mass="36078">MKPKSMILIVAAIAFSLVAFASAYTVDETRQVIVTQFGKVVGDPKTDPGLYFKIPFIQQANSFPKNILAWDGDPGQIPTLEKTYIWVDTFARWKIVDSIKFFQTVNNTVSALGRLDDIIDPAVRNFITSHELIETVRKSNRRMEALEEDMEGEKKKERDTYSITTGREKITQGILEQARPKLAKFGIELVDVKIKRINYVEEVRRAVYGRMIAERSQIAEKFRSEGMGESRKILGDKERDLKKITSRAYRTAQVIKGKADAEATKLFAEAFGIDPKFYSFVKTLEIYNEALDENCSVVLSTDSEFFKYLKGDFNFK</sequence>
<dbReference type="InterPro" id="IPR010200">
    <property type="entry name" value="HflC"/>
</dbReference>
<reference evidence="10 11" key="1">
    <citation type="submission" date="2020-08" db="EMBL/GenBank/DDBJ databases">
        <title>Bridging the membrane lipid divide: bacteria of the FCB group superphylum have the potential to synthesize archaeal ether lipids.</title>
        <authorList>
            <person name="Villanueva L."/>
            <person name="Von Meijenfeldt F.A.B."/>
            <person name="Westbye A.B."/>
            <person name="Yadav S."/>
            <person name="Hopmans E.C."/>
            <person name="Dutilh B.E."/>
            <person name="Sinninghe Damste J.S."/>
        </authorList>
    </citation>
    <scope>NUCLEOTIDE SEQUENCE [LARGE SCALE GENOMIC DNA]</scope>
    <source>
        <strain evidence="10">NIOZ-UU82</strain>
    </source>
</reference>
<organism evidence="10 11">
    <name type="scientific">Candidatus Desulfaltia bathyphila</name>
    <dbReference type="NCBI Taxonomy" id="2841697"/>
    <lineage>
        <taxon>Bacteria</taxon>
        <taxon>Pseudomonadati</taxon>
        <taxon>Thermodesulfobacteriota</taxon>
        <taxon>Desulfobacteria</taxon>
        <taxon>Desulfobacterales</taxon>
        <taxon>Desulfobacterales incertae sedis</taxon>
        <taxon>Candidatus Desulfaltia</taxon>
    </lineage>
</organism>
<dbReference type="PANTHER" id="PTHR42911:SF1">
    <property type="entry name" value="MODULATOR OF FTSH PROTEASE HFLC"/>
    <property type="match status" value="1"/>
</dbReference>
<keyword evidence="3" id="KW-0812">Transmembrane</keyword>
<comment type="subcellular location">
    <subcellularLocation>
        <location evidence="1">Membrane</location>
        <topology evidence="1">Single-pass membrane protein</topology>
    </subcellularLocation>
</comment>
<feature type="domain" description="Band 7" evidence="9">
    <location>
        <begin position="21"/>
        <end position="211"/>
    </location>
</feature>
<feature type="signal peptide" evidence="8">
    <location>
        <begin position="1"/>
        <end position="21"/>
    </location>
</feature>
<feature type="chain" id="PRO_5035206624" description="Protein HflC" evidence="8">
    <location>
        <begin position="22"/>
        <end position="316"/>
    </location>
</feature>
<evidence type="ECO:0000259" key="9">
    <source>
        <dbReference type="SMART" id="SM00244"/>
    </source>
</evidence>
<keyword evidence="7" id="KW-0175">Coiled coil</keyword>
<evidence type="ECO:0000256" key="4">
    <source>
        <dbReference type="ARBA" id="ARBA00022989"/>
    </source>
</evidence>
<keyword evidence="10" id="KW-0645">Protease</keyword>
<evidence type="ECO:0000256" key="8">
    <source>
        <dbReference type="SAM" id="SignalP"/>
    </source>
</evidence>
<evidence type="ECO:0000256" key="6">
    <source>
        <dbReference type="PIRNR" id="PIRNR005651"/>
    </source>
</evidence>
<dbReference type="AlphaFoldDB" id="A0A8J6N4R9"/>
<comment type="similarity">
    <text evidence="2 6">Belongs to the band 7/mec-2 family. HflC subfamily.</text>
</comment>
<evidence type="ECO:0000256" key="5">
    <source>
        <dbReference type="ARBA" id="ARBA00023136"/>
    </source>
</evidence>
<dbReference type="GO" id="GO:0016020">
    <property type="term" value="C:membrane"/>
    <property type="evidence" value="ECO:0007669"/>
    <property type="project" value="UniProtKB-SubCell"/>
</dbReference>
<name>A0A8J6N4R9_9BACT</name>
<gene>
    <name evidence="10" type="primary">hflC</name>
    <name evidence="10" type="ORF">H8E80_09505</name>
</gene>
<keyword evidence="8" id="KW-0732">Signal</keyword>
<dbReference type="SUPFAM" id="SSF117892">
    <property type="entry name" value="Band 7/SPFH domain"/>
    <property type="match status" value="1"/>
</dbReference>
<dbReference type="SMART" id="SM00244">
    <property type="entry name" value="PHB"/>
    <property type="match status" value="1"/>
</dbReference>
<dbReference type="GO" id="GO:0006508">
    <property type="term" value="P:proteolysis"/>
    <property type="evidence" value="ECO:0007669"/>
    <property type="project" value="UniProtKB-KW"/>
</dbReference>
<dbReference type="Proteomes" id="UP000603545">
    <property type="component" value="Unassembled WGS sequence"/>
</dbReference>
<comment type="function">
    <text evidence="6">HflC and HflK could regulate a protease.</text>
</comment>
<proteinExistence type="inferred from homology"/>
<keyword evidence="4" id="KW-1133">Transmembrane helix</keyword>
<keyword evidence="10" id="KW-0378">Hydrolase</keyword>
<dbReference type="Pfam" id="PF01145">
    <property type="entry name" value="Band_7"/>
    <property type="match status" value="1"/>
</dbReference>
<evidence type="ECO:0000256" key="7">
    <source>
        <dbReference type="SAM" id="Coils"/>
    </source>
</evidence>
<feature type="coiled-coil region" evidence="7">
    <location>
        <begin position="129"/>
        <end position="156"/>
    </location>
</feature>
<evidence type="ECO:0000256" key="3">
    <source>
        <dbReference type="ARBA" id="ARBA00022692"/>
    </source>
</evidence>
<evidence type="ECO:0000313" key="11">
    <source>
        <dbReference type="Proteomes" id="UP000603545"/>
    </source>
</evidence>
<dbReference type="CDD" id="cd03405">
    <property type="entry name" value="SPFH_HflC"/>
    <property type="match status" value="1"/>
</dbReference>
<dbReference type="InterPro" id="IPR036013">
    <property type="entry name" value="Band_7/SPFH_dom_sf"/>
</dbReference>
<evidence type="ECO:0000256" key="1">
    <source>
        <dbReference type="ARBA" id="ARBA00004167"/>
    </source>
</evidence>
<comment type="caution">
    <text evidence="10">The sequence shown here is derived from an EMBL/GenBank/DDBJ whole genome shotgun (WGS) entry which is preliminary data.</text>
</comment>
<protein>
    <recommendedName>
        <fullName evidence="6">Protein HflC</fullName>
    </recommendedName>
</protein>
<dbReference type="NCBIfam" id="TIGR01932">
    <property type="entry name" value="hflC"/>
    <property type="match status" value="1"/>
</dbReference>
<evidence type="ECO:0000256" key="2">
    <source>
        <dbReference type="ARBA" id="ARBA00007862"/>
    </source>
</evidence>
<dbReference type="PIRSF" id="PIRSF005651">
    <property type="entry name" value="HflC"/>
    <property type="match status" value="1"/>
</dbReference>